<evidence type="ECO:0000313" key="16">
    <source>
        <dbReference type="RefSeq" id="XP_036364972.1"/>
    </source>
</evidence>
<accession>A0A7E6FBT1</accession>
<evidence type="ECO:0000313" key="18">
    <source>
        <dbReference type="RefSeq" id="XP_036364974.1"/>
    </source>
</evidence>
<evidence type="ECO:0000256" key="12">
    <source>
        <dbReference type="SAM" id="Phobius"/>
    </source>
</evidence>
<proteinExistence type="predicted"/>
<evidence type="ECO:0000256" key="10">
    <source>
        <dbReference type="ARBA" id="ARBA00023180"/>
    </source>
</evidence>
<evidence type="ECO:0000256" key="2">
    <source>
        <dbReference type="ARBA" id="ARBA00022475"/>
    </source>
</evidence>
<dbReference type="Proteomes" id="UP000515154">
    <property type="component" value="Linkage group LG14"/>
</dbReference>
<evidence type="ECO:0000256" key="3">
    <source>
        <dbReference type="ARBA" id="ARBA00022692"/>
    </source>
</evidence>
<sequence>MNVINGVSMWTLQSAILLFSWLTGCHSIDLTYHVEEEKYSGTYLGDIAADSHLRDSLPFQDHNLVTFNQLKPRRNGKHQLFNVTKAGKLYTAQTLDAEKLCTYNMECFRIFKIAIHQDETFMKILKVKVVIVDINDHKPEFAKKLVSLQFDEGDGKGMRKSIPNAVDKDVGVVNSKITYQIERSSEKASCPFTLSVRKTISGRSELGIVLERKLDREVKDSYNIRVVAKDGGYPPKQSTLDVKITVTDVNDNAPVFNNDIYNISIQNTYQRNKPVVILSAKDSDFGENGHVSYYFSSETPEAVKSHFRLNQVTGEIFLQKDISLERKQAYKLFVRATDQGSSPLSSIAMVLVNIVNQHNMAPEIDVNFVTQIKENTAAISEGIKVSSFIAYVSVIDNDVGQNGEVECSLEHEKFLLLDLGSNEYKVTLRKPVDREKQDRYDITISCEDKGSPPLQTQRQFSIEVMDVNDVQPQFTKESFKFLTYENGKTNFPIGFINATDPDMGAGGQLTFSLLSTSKHVIPFQITDYGFISTTIPLDREQQNVYKFQVFVKDNGNPSLNNTANVIVEVLDENDNAPYFTFPSSDPFSLNVHYHPQSKKEITILRASDRDSHLNAFLKYDIVKGNNKQLFAINPYSGALSFARTVYQNDAGTYDLKFVVKDSGTPVLSVTTMVSLTLTVSNKTSPALNNVPLQTDHMINLTWVIVIVTAAVIASVAIVVSITLCIVRCNNGRSHLEPTEISTTIPANREKSHFISLTKKPVPASRHSEMKNRNTQFMESSREFYPQYESQSEWTTSTSERRPASVLLRAAEPLMFPLHPHLQRCETSSKTRDIITHPNTQKISLIPSKYTTSNL</sequence>
<evidence type="ECO:0000256" key="4">
    <source>
        <dbReference type="ARBA" id="ARBA00022729"/>
    </source>
</evidence>
<evidence type="ECO:0000256" key="6">
    <source>
        <dbReference type="ARBA" id="ARBA00022837"/>
    </source>
</evidence>
<dbReference type="SUPFAM" id="SSF49313">
    <property type="entry name" value="Cadherin-like"/>
    <property type="match status" value="5"/>
</dbReference>
<keyword evidence="9 12" id="KW-0472">Membrane</keyword>
<evidence type="ECO:0000256" key="9">
    <source>
        <dbReference type="ARBA" id="ARBA00023136"/>
    </source>
</evidence>
<evidence type="ECO:0000259" key="14">
    <source>
        <dbReference type="PROSITE" id="PS50268"/>
    </source>
</evidence>
<dbReference type="PRINTS" id="PR00205">
    <property type="entry name" value="CADHERIN"/>
</dbReference>
<keyword evidence="5" id="KW-0677">Repeat</keyword>
<keyword evidence="6 11" id="KW-0106">Calcium</keyword>
<feature type="domain" description="Cadherin" evidence="14">
    <location>
        <begin position="371"/>
        <end position="474"/>
    </location>
</feature>
<dbReference type="SMART" id="SM00112">
    <property type="entry name" value="CA"/>
    <property type="match status" value="5"/>
</dbReference>
<dbReference type="GO" id="GO:0007156">
    <property type="term" value="P:homophilic cell adhesion via plasma membrane adhesion molecules"/>
    <property type="evidence" value="ECO:0007669"/>
    <property type="project" value="InterPro"/>
</dbReference>
<feature type="signal peptide" evidence="13">
    <location>
        <begin position="1"/>
        <end position="27"/>
    </location>
</feature>
<evidence type="ECO:0000256" key="1">
    <source>
        <dbReference type="ARBA" id="ARBA00004251"/>
    </source>
</evidence>
<dbReference type="Pfam" id="PF08266">
    <property type="entry name" value="Cadherin_2"/>
    <property type="match status" value="1"/>
</dbReference>
<dbReference type="FunFam" id="2.60.40.60:FF:000015">
    <property type="entry name" value="FAT atypical cadherin 1"/>
    <property type="match status" value="1"/>
</dbReference>
<dbReference type="GO" id="GO:0005509">
    <property type="term" value="F:calcium ion binding"/>
    <property type="evidence" value="ECO:0007669"/>
    <property type="project" value="UniProtKB-UniRule"/>
</dbReference>
<dbReference type="RefSeq" id="XP_036364974.1">
    <property type="nucleotide sequence ID" value="XM_036509081.1"/>
</dbReference>
<evidence type="ECO:0000313" key="17">
    <source>
        <dbReference type="RefSeq" id="XP_036364973.1"/>
    </source>
</evidence>
<keyword evidence="8 12" id="KW-1133">Transmembrane helix</keyword>
<dbReference type="FunFam" id="2.60.40.60:FF:000007">
    <property type="entry name" value="Protocadherin alpha 2"/>
    <property type="match status" value="1"/>
</dbReference>
<evidence type="ECO:0000256" key="7">
    <source>
        <dbReference type="ARBA" id="ARBA00022889"/>
    </source>
</evidence>
<dbReference type="FunFam" id="2.60.40.60:FF:000134">
    <property type="entry name" value="protocadherin Fat 4"/>
    <property type="match status" value="1"/>
</dbReference>
<gene>
    <name evidence="16 17 18" type="primary">LOC115219370</name>
</gene>
<feature type="domain" description="Cadherin" evidence="14">
    <location>
        <begin position="34"/>
        <end position="141"/>
    </location>
</feature>
<dbReference type="FunFam" id="2.60.40.60:FF:000002">
    <property type="entry name" value="Protocadherin alpha 2"/>
    <property type="match status" value="1"/>
</dbReference>
<name>A0A7E6FBT1_9MOLL</name>
<keyword evidence="15" id="KW-1185">Reference proteome</keyword>
<dbReference type="Gene3D" id="2.60.40.60">
    <property type="entry name" value="Cadherins"/>
    <property type="match status" value="6"/>
</dbReference>
<evidence type="ECO:0000256" key="5">
    <source>
        <dbReference type="ARBA" id="ARBA00022737"/>
    </source>
</evidence>
<keyword evidence="4 13" id="KW-0732">Signal</keyword>
<feature type="chain" id="PRO_5045019858" evidence="13">
    <location>
        <begin position="28"/>
        <end position="854"/>
    </location>
</feature>
<evidence type="ECO:0000313" key="15">
    <source>
        <dbReference type="Proteomes" id="UP000515154"/>
    </source>
</evidence>
<dbReference type="GO" id="GO:0005886">
    <property type="term" value="C:plasma membrane"/>
    <property type="evidence" value="ECO:0007669"/>
    <property type="project" value="UniProtKB-SubCell"/>
</dbReference>
<reference evidence="16 17" key="1">
    <citation type="submission" date="2025-08" db="UniProtKB">
        <authorList>
            <consortium name="RefSeq"/>
        </authorList>
    </citation>
    <scope>IDENTIFICATION</scope>
</reference>
<feature type="transmembrane region" description="Helical" evidence="12">
    <location>
        <begin position="700"/>
        <end position="726"/>
    </location>
</feature>
<dbReference type="PANTHER" id="PTHR24028:SF146">
    <property type="entry name" value="CADHERIN 96CB, ISOFORM D-RELATED"/>
    <property type="match status" value="1"/>
</dbReference>
<dbReference type="RefSeq" id="XP_036364972.1">
    <property type="nucleotide sequence ID" value="XM_036509079.1"/>
</dbReference>
<feature type="domain" description="Cadherin" evidence="14">
    <location>
        <begin position="165"/>
        <end position="256"/>
    </location>
</feature>
<keyword evidence="7" id="KW-0130">Cell adhesion</keyword>
<dbReference type="InterPro" id="IPR015919">
    <property type="entry name" value="Cadherin-like_sf"/>
</dbReference>
<keyword evidence="2" id="KW-1003">Cell membrane</keyword>
<dbReference type="PROSITE" id="PS50268">
    <property type="entry name" value="CADHERIN_2"/>
    <property type="match status" value="6"/>
</dbReference>
<dbReference type="PANTHER" id="PTHR24028">
    <property type="entry name" value="CADHERIN-87A"/>
    <property type="match status" value="1"/>
</dbReference>
<feature type="domain" description="Cadherin" evidence="14">
    <location>
        <begin position="257"/>
        <end position="364"/>
    </location>
</feature>
<comment type="subcellular location">
    <subcellularLocation>
        <location evidence="1">Cell membrane</location>
        <topology evidence="1">Single-pass type I membrane protein</topology>
    </subcellularLocation>
</comment>
<evidence type="ECO:0000256" key="11">
    <source>
        <dbReference type="PROSITE-ProRule" id="PRU00043"/>
    </source>
</evidence>
<protein>
    <submittedName>
        <fullName evidence="16 17">Protocadherin beta-13-like isoform X1</fullName>
    </submittedName>
</protein>
<keyword evidence="3 12" id="KW-0812">Transmembrane</keyword>
<evidence type="ECO:0000256" key="8">
    <source>
        <dbReference type="ARBA" id="ARBA00022989"/>
    </source>
</evidence>
<dbReference type="InterPro" id="IPR013164">
    <property type="entry name" value="Cadherin_N"/>
</dbReference>
<dbReference type="KEGG" id="osn:115219370"/>
<dbReference type="InterPro" id="IPR050174">
    <property type="entry name" value="Protocadherin/Cadherin-CA"/>
</dbReference>
<dbReference type="CDD" id="cd11304">
    <property type="entry name" value="Cadherin_repeat"/>
    <property type="match status" value="5"/>
</dbReference>
<feature type="domain" description="Cadherin" evidence="14">
    <location>
        <begin position="583"/>
        <end position="687"/>
    </location>
</feature>
<dbReference type="InterPro" id="IPR020894">
    <property type="entry name" value="Cadherin_CS"/>
</dbReference>
<feature type="domain" description="Cadherin" evidence="14">
    <location>
        <begin position="475"/>
        <end position="579"/>
    </location>
</feature>
<dbReference type="FunFam" id="2.60.40.60:FF:000004">
    <property type="entry name" value="Protocadherin 1 gamma 2"/>
    <property type="match status" value="1"/>
</dbReference>
<dbReference type="Pfam" id="PF00028">
    <property type="entry name" value="Cadherin"/>
    <property type="match status" value="5"/>
</dbReference>
<dbReference type="AlphaFoldDB" id="A0A7E6FBT1"/>
<evidence type="ECO:0000256" key="13">
    <source>
        <dbReference type="SAM" id="SignalP"/>
    </source>
</evidence>
<dbReference type="InterPro" id="IPR002126">
    <property type="entry name" value="Cadherin-like_dom"/>
</dbReference>
<keyword evidence="10" id="KW-0325">Glycoprotein</keyword>
<organism evidence="15 17">
    <name type="scientific">Octopus sinensis</name>
    <name type="common">East Asian common octopus</name>
    <dbReference type="NCBI Taxonomy" id="2607531"/>
    <lineage>
        <taxon>Eukaryota</taxon>
        <taxon>Metazoa</taxon>
        <taxon>Spiralia</taxon>
        <taxon>Lophotrochozoa</taxon>
        <taxon>Mollusca</taxon>
        <taxon>Cephalopoda</taxon>
        <taxon>Coleoidea</taxon>
        <taxon>Octopodiformes</taxon>
        <taxon>Octopoda</taxon>
        <taxon>Incirrata</taxon>
        <taxon>Octopodidae</taxon>
        <taxon>Octopus</taxon>
    </lineage>
</organism>
<dbReference type="PROSITE" id="PS00232">
    <property type="entry name" value="CADHERIN_1"/>
    <property type="match status" value="2"/>
</dbReference>
<dbReference type="RefSeq" id="XP_036364973.1">
    <property type="nucleotide sequence ID" value="XM_036509080.1"/>
</dbReference>